<dbReference type="AlphaFoldDB" id="A0A8B6X8Q5"/>
<dbReference type="Proteomes" id="UP000675920">
    <property type="component" value="Unplaced"/>
</dbReference>
<accession>A0A8B6X8Q5</accession>
<name>A0A8B6X8Q5_9BURK</name>
<organism evidence="1 2">
    <name type="scientific">Derxia gummosa DSM 723</name>
    <dbReference type="NCBI Taxonomy" id="1121388"/>
    <lineage>
        <taxon>Bacteria</taxon>
        <taxon>Pseudomonadati</taxon>
        <taxon>Pseudomonadota</taxon>
        <taxon>Betaproteobacteria</taxon>
        <taxon>Burkholderiales</taxon>
        <taxon>Alcaligenaceae</taxon>
        <taxon>Derxia</taxon>
    </lineage>
</organism>
<evidence type="ECO:0000313" key="2">
    <source>
        <dbReference type="RefSeq" id="WP_034412159.1"/>
    </source>
</evidence>
<dbReference type="OrthoDB" id="5625650at2"/>
<reference evidence="2" key="1">
    <citation type="submission" date="2025-08" db="UniProtKB">
        <authorList>
            <consortium name="RefSeq"/>
        </authorList>
    </citation>
    <scope>IDENTIFICATION</scope>
</reference>
<dbReference type="RefSeq" id="WP_034412159.1">
    <property type="nucleotide sequence ID" value="NZ_KI519499.1"/>
</dbReference>
<sequence length="74" mass="8268">MVPSKQHPKWKDLVTGKTQPAFTLLAAKFLISRLTMAAKTDPSPGNVEKLINEAHKFFSENERIADKDIKAIFG</sequence>
<evidence type="ECO:0000313" key="1">
    <source>
        <dbReference type="Proteomes" id="UP000675920"/>
    </source>
</evidence>
<protein>
    <submittedName>
        <fullName evidence="2">Uncharacterized protein</fullName>
    </submittedName>
</protein>
<keyword evidence="1" id="KW-1185">Reference proteome</keyword>
<proteinExistence type="predicted"/>